<reference evidence="2" key="2">
    <citation type="submission" date="2023-01" db="EMBL/GenBank/DDBJ databases">
        <title>Draft genome sequence of Devosia yakushimensis strain NBRC 103855.</title>
        <authorList>
            <person name="Sun Q."/>
            <person name="Mori K."/>
        </authorList>
    </citation>
    <scope>NUCLEOTIDE SEQUENCE</scope>
    <source>
        <strain evidence="2">NBRC 103855</strain>
    </source>
</reference>
<evidence type="ECO:0000256" key="1">
    <source>
        <dbReference type="SAM" id="SignalP"/>
    </source>
</evidence>
<evidence type="ECO:0000313" key="3">
    <source>
        <dbReference type="Proteomes" id="UP001161406"/>
    </source>
</evidence>
<keyword evidence="3" id="KW-1185">Reference proteome</keyword>
<gene>
    <name evidence="2" type="ORF">GCM10007913_35430</name>
</gene>
<comment type="caution">
    <text evidence="2">The sequence shown here is derived from an EMBL/GenBank/DDBJ whole genome shotgun (WGS) entry which is preliminary data.</text>
</comment>
<evidence type="ECO:0000313" key="2">
    <source>
        <dbReference type="EMBL" id="GLQ11611.1"/>
    </source>
</evidence>
<feature type="signal peptide" evidence="1">
    <location>
        <begin position="1"/>
        <end position="22"/>
    </location>
</feature>
<protein>
    <submittedName>
        <fullName evidence="2">Uncharacterized protein</fullName>
    </submittedName>
</protein>
<keyword evidence="1" id="KW-0732">Signal</keyword>
<accession>A0ABQ5UI02</accession>
<organism evidence="2 3">
    <name type="scientific">Devosia yakushimensis</name>
    <dbReference type="NCBI Taxonomy" id="470028"/>
    <lineage>
        <taxon>Bacteria</taxon>
        <taxon>Pseudomonadati</taxon>
        <taxon>Pseudomonadota</taxon>
        <taxon>Alphaproteobacteria</taxon>
        <taxon>Hyphomicrobiales</taxon>
        <taxon>Devosiaceae</taxon>
        <taxon>Devosia</taxon>
    </lineage>
</organism>
<dbReference type="RefSeq" id="WP_284393118.1">
    <property type="nucleotide sequence ID" value="NZ_BSNG01000002.1"/>
</dbReference>
<name>A0ABQ5UI02_9HYPH</name>
<sequence>MKRFLIGTSLAGMLLAATPALADGKVYVQLPDLSDFSGQEAEEFLHQLVLANVVSSNCAGFEVSEAEWSLLTDSADIVGKGILGLDSAKFDDEYYGPAFAALDEAGTCEVEGPQVEPVLEFLVDQGGSRDPLPDQEAAYIEWRALQDYWDAGGKGMPDEAAPAGKSKTK</sequence>
<dbReference type="EMBL" id="BSNG01000002">
    <property type="protein sequence ID" value="GLQ11611.1"/>
    <property type="molecule type" value="Genomic_DNA"/>
</dbReference>
<reference evidence="2" key="1">
    <citation type="journal article" date="2014" name="Int. J. Syst. Evol. Microbiol.">
        <title>Complete genome of a new Firmicutes species belonging to the dominant human colonic microbiota ('Ruminococcus bicirculans') reveals two chromosomes and a selective capacity to utilize plant glucans.</title>
        <authorList>
            <consortium name="NISC Comparative Sequencing Program"/>
            <person name="Wegmann U."/>
            <person name="Louis P."/>
            <person name="Goesmann A."/>
            <person name="Henrissat B."/>
            <person name="Duncan S.H."/>
            <person name="Flint H.J."/>
        </authorList>
    </citation>
    <scope>NUCLEOTIDE SEQUENCE</scope>
    <source>
        <strain evidence="2">NBRC 103855</strain>
    </source>
</reference>
<dbReference type="Proteomes" id="UP001161406">
    <property type="component" value="Unassembled WGS sequence"/>
</dbReference>
<feature type="chain" id="PRO_5045591727" evidence="1">
    <location>
        <begin position="23"/>
        <end position="169"/>
    </location>
</feature>
<proteinExistence type="predicted"/>